<proteinExistence type="predicted"/>
<comment type="caution">
    <text evidence="1">The sequence shown here is derived from an EMBL/GenBank/DDBJ whole genome shotgun (WGS) entry which is preliminary data.</text>
</comment>
<evidence type="ECO:0000313" key="2">
    <source>
        <dbReference type="Proteomes" id="UP000465221"/>
    </source>
</evidence>
<protein>
    <submittedName>
        <fullName evidence="1">Uncharacterized protein</fullName>
    </submittedName>
</protein>
<dbReference type="Proteomes" id="UP000465221">
    <property type="component" value="Unassembled WGS sequence"/>
</dbReference>
<sequence>LVFPVPGGPQRRINLFQLIVHLSSFRAEKDTVRPLNDIPKEAVSTKITHPFELWRGVVLTVEAGRTADYSYSSVRCHCFIKRGSSYDSQSPSNPVLGNIKTLVFPESSTLSTNSSSCKFDVLKTVCAGLEITAGTLGDEYRL</sequence>
<accession>A0A8H3RWK8</accession>
<organism evidence="1 2">
    <name type="scientific">Aspergillus udagawae</name>
    <dbReference type="NCBI Taxonomy" id="91492"/>
    <lineage>
        <taxon>Eukaryota</taxon>
        <taxon>Fungi</taxon>
        <taxon>Dikarya</taxon>
        <taxon>Ascomycota</taxon>
        <taxon>Pezizomycotina</taxon>
        <taxon>Eurotiomycetes</taxon>
        <taxon>Eurotiomycetidae</taxon>
        <taxon>Eurotiales</taxon>
        <taxon>Aspergillaceae</taxon>
        <taxon>Aspergillus</taxon>
        <taxon>Aspergillus subgen. Fumigati</taxon>
    </lineage>
</organism>
<dbReference type="AlphaFoldDB" id="A0A8H3RWK8"/>
<feature type="non-terminal residue" evidence="1">
    <location>
        <position position="1"/>
    </location>
</feature>
<name>A0A8H3RWK8_9EURO</name>
<reference evidence="1 2" key="1">
    <citation type="submission" date="2020-01" db="EMBL/GenBank/DDBJ databases">
        <title>Draft genome sequence of Aspergillus udagawae IFM 46972.</title>
        <authorList>
            <person name="Takahashi H."/>
            <person name="Yaguchi T."/>
        </authorList>
    </citation>
    <scope>NUCLEOTIDE SEQUENCE [LARGE SCALE GENOMIC DNA]</scope>
    <source>
        <strain evidence="1 2">IFM 46972</strain>
    </source>
</reference>
<evidence type="ECO:0000313" key="1">
    <source>
        <dbReference type="EMBL" id="GFF34802.1"/>
    </source>
</evidence>
<gene>
    <name evidence="1" type="ORF">IFM46972_04350</name>
</gene>
<dbReference type="EMBL" id="BLKC01000024">
    <property type="protein sequence ID" value="GFF34802.1"/>
    <property type="molecule type" value="Genomic_DNA"/>
</dbReference>